<organism evidence="2 3">
    <name type="scientific">Kineosporia babensis</name>
    <dbReference type="NCBI Taxonomy" id="499548"/>
    <lineage>
        <taxon>Bacteria</taxon>
        <taxon>Bacillati</taxon>
        <taxon>Actinomycetota</taxon>
        <taxon>Actinomycetes</taxon>
        <taxon>Kineosporiales</taxon>
        <taxon>Kineosporiaceae</taxon>
        <taxon>Kineosporia</taxon>
    </lineage>
</organism>
<protein>
    <submittedName>
        <fullName evidence="2">Uncharacterized protein</fullName>
    </submittedName>
</protein>
<dbReference type="AlphaFoldDB" id="A0A9X1ST00"/>
<accession>A0A9X1ST00</accession>
<comment type="caution">
    <text evidence="2">The sequence shown here is derived from an EMBL/GenBank/DDBJ whole genome shotgun (WGS) entry which is preliminary data.</text>
</comment>
<gene>
    <name evidence="2" type="ORF">LR394_07740</name>
</gene>
<evidence type="ECO:0000313" key="2">
    <source>
        <dbReference type="EMBL" id="MCD5310781.1"/>
    </source>
</evidence>
<keyword evidence="3" id="KW-1185">Reference proteome</keyword>
<keyword evidence="1" id="KW-1133">Transmembrane helix</keyword>
<keyword evidence="1" id="KW-0812">Transmembrane</keyword>
<keyword evidence="1" id="KW-0472">Membrane</keyword>
<proteinExistence type="predicted"/>
<dbReference type="Proteomes" id="UP001138997">
    <property type="component" value="Unassembled WGS sequence"/>
</dbReference>
<evidence type="ECO:0000256" key="1">
    <source>
        <dbReference type="SAM" id="Phobius"/>
    </source>
</evidence>
<dbReference type="EMBL" id="JAJOMB010000003">
    <property type="protein sequence ID" value="MCD5310781.1"/>
    <property type="molecule type" value="Genomic_DNA"/>
</dbReference>
<name>A0A9X1ST00_9ACTN</name>
<feature type="transmembrane region" description="Helical" evidence="1">
    <location>
        <begin position="36"/>
        <end position="58"/>
    </location>
</feature>
<dbReference type="RefSeq" id="WP_231439957.1">
    <property type="nucleotide sequence ID" value="NZ_JAJOMB010000003.1"/>
</dbReference>
<evidence type="ECO:0000313" key="3">
    <source>
        <dbReference type="Proteomes" id="UP001138997"/>
    </source>
</evidence>
<sequence length="63" mass="7458">MRQTSEERWAGYDPDYRPRPLGRRWRRGYRRTARRLGGAVGVYLLLMAVVAFGAWMSLRPWMG</sequence>
<reference evidence="2" key="1">
    <citation type="submission" date="2021-11" db="EMBL/GenBank/DDBJ databases">
        <title>Streptomyces corallinus and Kineosporia corallina sp. nov., two new coral-derived marine actinobacteria.</title>
        <authorList>
            <person name="Buangrab K."/>
            <person name="Sutthacheep M."/>
            <person name="Yeemin T."/>
            <person name="Harunari E."/>
            <person name="Igarashi Y."/>
            <person name="Sripreechasak P."/>
            <person name="Kanchanasin P."/>
            <person name="Tanasupawat S."/>
            <person name="Phongsopitanun W."/>
        </authorList>
    </citation>
    <scope>NUCLEOTIDE SEQUENCE</scope>
    <source>
        <strain evidence="2">JCM 31032</strain>
    </source>
</reference>